<reference evidence="3" key="2">
    <citation type="submission" date="2022-09" db="EMBL/GenBank/DDBJ databases">
        <title>Biosynthetic gene clusters of Dactylosporangioum fulvum.</title>
        <authorList>
            <person name="Caradec T."/>
        </authorList>
    </citation>
    <scope>NUCLEOTIDE SEQUENCE</scope>
    <source>
        <strain evidence="3">NRRL B-16292</strain>
    </source>
</reference>
<dbReference type="EMBL" id="CP073720">
    <property type="protein sequence ID" value="UWP82348.1"/>
    <property type="molecule type" value="Genomic_DNA"/>
</dbReference>
<dbReference type="Proteomes" id="UP001059617">
    <property type="component" value="Chromosome"/>
</dbReference>
<evidence type="ECO:0000256" key="1">
    <source>
        <dbReference type="SAM" id="MobiDB-lite"/>
    </source>
</evidence>
<reference evidence="3" key="1">
    <citation type="submission" date="2021-04" db="EMBL/GenBank/DDBJ databases">
        <authorList>
            <person name="Hartkoorn R.C."/>
            <person name="Beaudoing E."/>
            <person name="Hot D."/>
        </authorList>
    </citation>
    <scope>NUCLEOTIDE SEQUENCE</scope>
    <source>
        <strain evidence="3">NRRL B-16292</strain>
    </source>
</reference>
<proteinExistence type="predicted"/>
<accession>A0ABY5W0X8</accession>
<keyword evidence="4" id="KW-1185">Reference proteome</keyword>
<organism evidence="3 4">
    <name type="scientific">Dactylosporangium fulvum</name>
    <dbReference type="NCBI Taxonomy" id="53359"/>
    <lineage>
        <taxon>Bacteria</taxon>
        <taxon>Bacillati</taxon>
        <taxon>Actinomycetota</taxon>
        <taxon>Actinomycetes</taxon>
        <taxon>Micromonosporales</taxon>
        <taxon>Micromonosporaceae</taxon>
        <taxon>Dactylosporangium</taxon>
    </lineage>
</organism>
<dbReference type="GO" id="GO:0032259">
    <property type="term" value="P:methylation"/>
    <property type="evidence" value="ECO:0007669"/>
    <property type="project" value="UniProtKB-KW"/>
</dbReference>
<keyword evidence="3" id="KW-0808">Transferase</keyword>
<evidence type="ECO:0000313" key="3">
    <source>
        <dbReference type="EMBL" id="UWP82348.1"/>
    </source>
</evidence>
<sequence>MATPARSPTSARALAPTSPPTGTSSRPNRPRRCCGRSPHRVPALDATAERLPFDDDSFDAALASVTVHQWSDTAAGLRELRRVTRGPVVVLTFDGDALDLLQLAEYAPELIAAATRHWT</sequence>
<protein>
    <submittedName>
        <fullName evidence="3">Class I SAM-dependent methyltransferase</fullName>
    </submittedName>
</protein>
<dbReference type="SUPFAM" id="SSF53335">
    <property type="entry name" value="S-adenosyl-L-methionine-dependent methyltransferases"/>
    <property type="match status" value="1"/>
</dbReference>
<feature type="region of interest" description="Disordered" evidence="1">
    <location>
        <begin position="1"/>
        <end position="41"/>
    </location>
</feature>
<dbReference type="InterPro" id="IPR029063">
    <property type="entry name" value="SAM-dependent_MTases_sf"/>
</dbReference>
<dbReference type="GO" id="GO:0008168">
    <property type="term" value="F:methyltransferase activity"/>
    <property type="evidence" value="ECO:0007669"/>
    <property type="project" value="UniProtKB-KW"/>
</dbReference>
<dbReference type="Gene3D" id="3.40.50.150">
    <property type="entry name" value="Vaccinia Virus protein VP39"/>
    <property type="match status" value="1"/>
</dbReference>
<dbReference type="InterPro" id="IPR013216">
    <property type="entry name" value="Methyltransf_11"/>
</dbReference>
<feature type="compositionally biased region" description="Basic residues" evidence="1">
    <location>
        <begin position="28"/>
        <end position="39"/>
    </location>
</feature>
<name>A0ABY5W0X8_9ACTN</name>
<dbReference type="Pfam" id="PF08241">
    <property type="entry name" value="Methyltransf_11"/>
    <property type="match status" value="1"/>
</dbReference>
<feature type="domain" description="Methyltransferase type 11" evidence="2">
    <location>
        <begin position="38"/>
        <end position="85"/>
    </location>
</feature>
<keyword evidence="3" id="KW-0489">Methyltransferase</keyword>
<dbReference type="RefSeq" id="WP_259860120.1">
    <property type="nucleotide sequence ID" value="NZ_BAAAST010000033.1"/>
</dbReference>
<evidence type="ECO:0000313" key="4">
    <source>
        <dbReference type="Proteomes" id="UP001059617"/>
    </source>
</evidence>
<gene>
    <name evidence="3" type="ORF">Dfulv_46105</name>
</gene>
<evidence type="ECO:0000259" key="2">
    <source>
        <dbReference type="Pfam" id="PF08241"/>
    </source>
</evidence>
<feature type="compositionally biased region" description="Polar residues" evidence="1">
    <location>
        <begin position="1"/>
        <end position="10"/>
    </location>
</feature>